<dbReference type="AlphaFoldDB" id="A0A1M7Q625"/>
<dbReference type="PROSITE" id="PS50885">
    <property type="entry name" value="HAMP"/>
    <property type="match status" value="1"/>
</dbReference>
<evidence type="ECO:0000256" key="6">
    <source>
        <dbReference type="ARBA" id="ARBA00022989"/>
    </source>
</evidence>
<keyword evidence="7 12" id="KW-0472">Membrane</keyword>
<dbReference type="InterPro" id="IPR004089">
    <property type="entry name" value="MCPsignal_dom"/>
</dbReference>
<keyword evidence="3" id="KW-0488">Methylation</keyword>
<keyword evidence="8 10" id="KW-0807">Transducer</keyword>
<evidence type="ECO:0000256" key="11">
    <source>
        <dbReference type="SAM" id="Coils"/>
    </source>
</evidence>
<evidence type="ECO:0000256" key="3">
    <source>
        <dbReference type="ARBA" id="ARBA00022481"/>
    </source>
</evidence>
<evidence type="ECO:0000256" key="8">
    <source>
        <dbReference type="ARBA" id="ARBA00023224"/>
    </source>
</evidence>
<name>A0A1M7Q625_9PSED</name>
<dbReference type="PRINTS" id="PR00260">
    <property type="entry name" value="CHEMTRNSDUCR"/>
</dbReference>
<dbReference type="SUPFAM" id="SSF58104">
    <property type="entry name" value="Methyl-accepting chemotaxis protein (MCP) signaling domain"/>
    <property type="match status" value="1"/>
</dbReference>
<evidence type="ECO:0000259" key="13">
    <source>
        <dbReference type="PROSITE" id="PS50111"/>
    </source>
</evidence>
<feature type="coiled-coil region" evidence="11">
    <location>
        <begin position="595"/>
        <end position="622"/>
    </location>
</feature>
<sequence length="667" mass="71104">MPCLFDQGSSAMISAAQRRFAHLGMAKKLGLGFFLVLLLTAWVAAIGVWSLKNVGLRFDDLKQMSSLNNGLLKVRLLEQDYALHSNPKTVEQLHVGVEELSALAEAVKARSPSSEAMMGQVQQALAAYRKSFDQFVDISQSKDLALEMANWSVSSVANNLDVLQAGLADDGTWTLKDSQGQQGAEFIEQANKVSQVARLMLQAMDEARVRLDKSRRTASGDAAKTGTIEQADQASALAEELKGLIKDDGYLTVLGEVSTHIVNFTEKLREYTGLLATEAEISGQLAANARQVTDLVQQVYTAEDQSMQTQIADSTLQIIGFSVVALLVGLLASWLITRLIVAPLRTVIGFAQRIAAGDLRSSEPVTRRDEIGQLMSAMQQMGAGLSSIVSGLQSGIELLSSSAHSLSAVTEQTNLEVNSQKEETEQVATAMNQMTATVHDVARNAEEAALAAQTADAKVGSGQTIVRQSLQRIEQLASSSASASQSIESLSAEIQNIGQVLGVIKSVAEQTNLLALNAAIEAARAGEQGRGFAVVADEVRALAKRTQQSTEEIETLVTRLRNGAQSSVLQIQSSGELVKLAVNDALQTEHALGSIAEAVSMIQQMNQQIAAAAEQQSSVAEEINRSVTSIRASADQSALAMQGNTASSIELASLGNELKGMVGHFRL</sequence>
<evidence type="ECO:0000256" key="12">
    <source>
        <dbReference type="SAM" id="Phobius"/>
    </source>
</evidence>
<dbReference type="FunFam" id="1.10.287.950:FF:000001">
    <property type="entry name" value="Methyl-accepting chemotaxis sensory transducer"/>
    <property type="match status" value="1"/>
</dbReference>
<dbReference type="InterPro" id="IPR032255">
    <property type="entry name" value="HBM"/>
</dbReference>
<evidence type="ECO:0000256" key="10">
    <source>
        <dbReference type="PROSITE-ProRule" id="PRU00284"/>
    </source>
</evidence>
<dbReference type="Gene3D" id="6.10.340.10">
    <property type="match status" value="1"/>
</dbReference>
<dbReference type="PANTHER" id="PTHR32089">
    <property type="entry name" value="METHYL-ACCEPTING CHEMOTAXIS PROTEIN MCPB"/>
    <property type="match status" value="1"/>
</dbReference>
<dbReference type="SMART" id="SM00304">
    <property type="entry name" value="HAMP"/>
    <property type="match status" value="2"/>
</dbReference>
<proteinExistence type="inferred from homology"/>
<dbReference type="SMART" id="SM00283">
    <property type="entry name" value="MA"/>
    <property type="match status" value="1"/>
</dbReference>
<evidence type="ECO:0000259" key="14">
    <source>
        <dbReference type="PROSITE" id="PS50885"/>
    </source>
</evidence>
<comment type="subcellular location">
    <subcellularLocation>
        <location evidence="1">Cell membrane</location>
        <topology evidence="1">Multi-pass membrane protein</topology>
    </subcellularLocation>
</comment>
<dbReference type="CDD" id="cd06225">
    <property type="entry name" value="HAMP"/>
    <property type="match status" value="1"/>
</dbReference>
<dbReference type="STRING" id="1190415.SAMN05216593_11897"/>
<dbReference type="GO" id="GO:0006935">
    <property type="term" value="P:chemotaxis"/>
    <property type="evidence" value="ECO:0007669"/>
    <property type="project" value="UniProtKB-KW"/>
</dbReference>
<gene>
    <name evidence="16" type="ORF">SAMN05216593_11897</name>
</gene>
<keyword evidence="4" id="KW-0145">Chemotaxis</keyword>
<dbReference type="GO" id="GO:0007165">
    <property type="term" value="P:signal transduction"/>
    <property type="evidence" value="ECO:0007669"/>
    <property type="project" value="UniProtKB-KW"/>
</dbReference>
<dbReference type="Gene3D" id="1.10.287.950">
    <property type="entry name" value="Methyl-accepting chemotaxis protein"/>
    <property type="match status" value="1"/>
</dbReference>
<keyword evidence="2" id="KW-1003">Cell membrane</keyword>
<evidence type="ECO:0000313" key="17">
    <source>
        <dbReference type="Proteomes" id="UP000183983"/>
    </source>
</evidence>
<keyword evidence="5 12" id="KW-0812">Transmembrane</keyword>
<evidence type="ECO:0000256" key="5">
    <source>
        <dbReference type="ARBA" id="ARBA00022692"/>
    </source>
</evidence>
<keyword evidence="6 12" id="KW-1133">Transmembrane helix</keyword>
<evidence type="ECO:0000256" key="2">
    <source>
        <dbReference type="ARBA" id="ARBA00022475"/>
    </source>
</evidence>
<keyword evidence="11" id="KW-0175">Coiled coil</keyword>
<evidence type="ECO:0000259" key="15">
    <source>
        <dbReference type="PROSITE" id="PS51753"/>
    </source>
</evidence>
<dbReference type="Pfam" id="PF00015">
    <property type="entry name" value="MCPsignal"/>
    <property type="match status" value="1"/>
</dbReference>
<evidence type="ECO:0000256" key="9">
    <source>
        <dbReference type="ARBA" id="ARBA00029447"/>
    </source>
</evidence>
<feature type="domain" description="Methyl-accepting transducer" evidence="13">
    <location>
        <begin position="395"/>
        <end position="631"/>
    </location>
</feature>
<dbReference type="EMBL" id="FRDA01000018">
    <property type="protein sequence ID" value="SHN25917.1"/>
    <property type="molecule type" value="Genomic_DNA"/>
</dbReference>
<reference evidence="16 17" key="1">
    <citation type="submission" date="2016-11" db="EMBL/GenBank/DDBJ databases">
        <authorList>
            <person name="Jaros S."/>
            <person name="Januszkiewicz K."/>
            <person name="Wedrychowicz H."/>
        </authorList>
    </citation>
    <scope>NUCLEOTIDE SEQUENCE [LARGE SCALE GENOMIC DNA]</scope>
    <source>
        <strain evidence="16 17">LMG 26898</strain>
    </source>
</reference>
<evidence type="ECO:0000256" key="7">
    <source>
        <dbReference type="ARBA" id="ARBA00023136"/>
    </source>
</evidence>
<protein>
    <submittedName>
        <fullName evidence="16">Methyl-accepting chemotaxis protein</fullName>
    </submittedName>
</protein>
<dbReference type="GO" id="GO:0004888">
    <property type="term" value="F:transmembrane signaling receptor activity"/>
    <property type="evidence" value="ECO:0007669"/>
    <property type="project" value="InterPro"/>
</dbReference>
<evidence type="ECO:0000256" key="1">
    <source>
        <dbReference type="ARBA" id="ARBA00004651"/>
    </source>
</evidence>
<dbReference type="GO" id="GO:0005886">
    <property type="term" value="C:plasma membrane"/>
    <property type="evidence" value="ECO:0007669"/>
    <property type="project" value="UniProtKB-SubCell"/>
</dbReference>
<dbReference type="Proteomes" id="UP000183983">
    <property type="component" value="Unassembled WGS sequence"/>
</dbReference>
<feature type="domain" description="HBM" evidence="15">
    <location>
        <begin position="56"/>
        <end position="311"/>
    </location>
</feature>
<dbReference type="PROSITE" id="PS51753">
    <property type="entry name" value="HBM"/>
    <property type="match status" value="1"/>
</dbReference>
<comment type="similarity">
    <text evidence="9">Belongs to the methyl-accepting chemotaxis (MCP) protein family.</text>
</comment>
<feature type="transmembrane region" description="Helical" evidence="12">
    <location>
        <begin position="316"/>
        <end position="336"/>
    </location>
</feature>
<accession>A0A1M7Q625</accession>
<dbReference type="PANTHER" id="PTHR32089:SF120">
    <property type="entry name" value="METHYL-ACCEPTING CHEMOTAXIS PROTEIN TLPQ"/>
    <property type="match status" value="1"/>
</dbReference>
<dbReference type="Pfam" id="PF00672">
    <property type="entry name" value="HAMP"/>
    <property type="match status" value="1"/>
</dbReference>
<organism evidence="16 17">
    <name type="scientific">Pseudomonas asturiensis</name>
    <dbReference type="NCBI Taxonomy" id="1190415"/>
    <lineage>
        <taxon>Bacteria</taxon>
        <taxon>Pseudomonadati</taxon>
        <taxon>Pseudomonadota</taxon>
        <taxon>Gammaproteobacteria</taxon>
        <taxon>Pseudomonadales</taxon>
        <taxon>Pseudomonadaceae</taxon>
        <taxon>Pseudomonas</taxon>
    </lineage>
</organism>
<evidence type="ECO:0000256" key="4">
    <source>
        <dbReference type="ARBA" id="ARBA00022500"/>
    </source>
</evidence>
<dbReference type="Gene3D" id="1.20.1440.210">
    <property type="match status" value="1"/>
</dbReference>
<feature type="domain" description="HAMP" evidence="14">
    <location>
        <begin position="338"/>
        <end position="390"/>
    </location>
</feature>
<dbReference type="InterPro" id="IPR003660">
    <property type="entry name" value="HAMP_dom"/>
</dbReference>
<dbReference type="PROSITE" id="PS50111">
    <property type="entry name" value="CHEMOTAXIS_TRANSDUC_2"/>
    <property type="match status" value="1"/>
</dbReference>
<dbReference type="SMART" id="SM01358">
    <property type="entry name" value="HBM"/>
    <property type="match status" value="1"/>
</dbReference>
<dbReference type="InterPro" id="IPR004090">
    <property type="entry name" value="Chemotax_Me-accpt_rcpt"/>
</dbReference>
<evidence type="ECO:0000313" key="16">
    <source>
        <dbReference type="EMBL" id="SHN25917.1"/>
    </source>
</evidence>